<evidence type="ECO:0000256" key="1">
    <source>
        <dbReference type="SAM" id="MobiDB-lite"/>
    </source>
</evidence>
<protein>
    <submittedName>
        <fullName evidence="2 4">Uncharacterized protein</fullName>
    </submittedName>
</protein>
<organism evidence="2">
    <name type="scientific">Mytilinidion resinicola</name>
    <dbReference type="NCBI Taxonomy" id="574789"/>
    <lineage>
        <taxon>Eukaryota</taxon>
        <taxon>Fungi</taxon>
        <taxon>Dikarya</taxon>
        <taxon>Ascomycota</taxon>
        <taxon>Pezizomycotina</taxon>
        <taxon>Dothideomycetes</taxon>
        <taxon>Pleosporomycetidae</taxon>
        <taxon>Mytilinidiales</taxon>
        <taxon>Mytilinidiaceae</taxon>
        <taxon>Mytilinidion</taxon>
    </lineage>
</organism>
<evidence type="ECO:0000313" key="2">
    <source>
        <dbReference type="EMBL" id="KAF2809545.1"/>
    </source>
</evidence>
<reference evidence="4" key="2">
    <citation type="submission" date="2020-04" db="EMBL/GenBank/DDBJ databases">
        <authorList>
            <consortium name="NCBI Genome Project"/>
        </authorList>
    </citation>
    <scope>NUCLEOTIDE SEQUENCE</scope>
    <source>
        <strain evidence="4">CBS 304.34</strain>
    </source>
</reference>
<reference evidence="4" key="3">
    <citation type="submission" date="2025-04" db="UniProtKB">
        <authorList>
            <consortium name="RefSeq"/>
        </authorList>
    </citation>
    <scope>IDENTIFICATION</scope>
    <source>
        <strain evidence="4">CBS 304.34</strain>
    </source>
</reference>
<feature type="region of interest" description="Disordered" evidence="1">
    <location>
        <begin position="20"/>
        <end position="165"/>
    </location>
</feature>
<dbReference type="AlphaFoldDB" id="A0A6A6YNJ5"/>
<proteinExistence type="predicted"/>
<name>A0A6A6YNJ5_9PEZI</name>
<evidence type="ECO:0000313" key="4">
    <source>
        <dbReference type="RefSeq" id="XP_033576509.1"/>
    </source>
</evidence>
<feature type="compositionally biased region" description="Basic residues" evidence="1">
    <location>
        <begin position="109"/>
        <end position="119"/>
    </location>
</feature>
<dbReference type="EMBL" id="MU003701">
    <property type="protein sequence ID" value="KAF2809545.1"/>
    <property type="molecule type" value="Genomic_DNA"/>
</dbReference>
<reference evidence="2 4" key="1">
    <citation type="journal article" date="2020" name="Stud. Mycol.">
        <title>101 Dothideomycetes genomes: a test case for predicting lifestyles and emergence of pathogens.</title>
        <authorList>
            <person name="Haridas S."/>
            <person name="Albert R."/>
            <person name="Binder M."/>
            <person name="Bloem J."/>
            <person name="Labutti K."/>
            <person name="Salamov A."/>
            <person name="Andreopoulos B."/>
            <person name="Baker S."/>
            <person name="Barry K."/>
            <person name="Bills G."/>
            <person name="Bluhm B."/>
            <person name="Cannon C."/>
            <person name="Castanera R."/>
            <person name="Culley D."/>
            <person name="Daum C."/>
            <person name="Ezra D."/>
            <person name="Gonzalez J."/>
            <person name="Henrissat B."/>
            <person name="Kuo A."/>
            <person name="Liang C."/>
            <person name="Lipzen A."/>
            <person name="Lutzoni F."/>
            <person name="Magnuson J."/>
            <person name="Mondo S."/>
            <person name="Nolan M."/>
            <person name="Ohm R."/>
            <person name="Pangilinan J."/>
            <person name="Park H.-J."/>
            <person name="Ramirez L."/>
            <person name="Alfaro M."/>
            <person name="Sun H."/>
            <person name="Tritt A."/>
            <person name="Yoshinaga Y."/>
            <person name="Zwiers L.-H."/>
            <person name="Turgeon B."/>
            <person name="Goodwin S."/>
            <person name="Spatafora J."/>
            <person name="Crous P."/>
            <person name="Grigoriev I."/>
        </authorList>
    </citation>
    <scope>NUCLEOTIDE SEQUENCE</scope>
    <source>
        <strain evidence="2 4">CBS 304.34</strain>
    </source>
</reference>
<accession>A0A6A6YNJ5</accession>
<gene>
    <name evidence="2 4" type="ORF">BDZ99DRAFT_520893</name>
</gene>
<dbReference type="RefSeq" id="XP_033576509.1">
    <property type="nucleotide sequence ID" value="XM_033725574.1"/>
</dbReference>
<dbReference type="GeneID" id="54466467"/>
<feature type="compositionally biased region" description="Polar residues" evidence="1">
    <location>
        <begin position="135"/>
        <end position="153"/>
    </location>
</feature>
<dbReference type="Proteomes" id="UP000504636">
    <property type="component" value="Unplaced"/>
</dbReference>
<sequence length="165" mass="17302">MGWGGIFTKYGSAGALLRGPPHDGQFSHSTEMSGLHASTGASHSAACTLKRGNRSRSKTRGLAKSWSNGDPGQRAMGLPLRSVGRPVSSRPEGGRLQSSEAGLAAGQASRKHWLRLHAARPRETRRGVSGLLKQITGSRSLGGKSQASRSTHLASLEKLGTAPEN</sequence>
<feature type="compositionally biased region" description="Basic residues" evidence="1">
    <location>
        <begin position="51"/>
        <end position="61"/>
    </location>
</feature>
<evidence type="ECO:0000313" key="3">
    <source>
        <dbReference type="Proteomes" id="UP000504636"/>
    </source>
</evidence>
<keyword evidence="3" id="KW-1185">Reference proteome</keyword>